<dbReference type="InterPro" id="IPR000014">
    <property type="entry name" value="PAS"/>
</dbReference>
<evidence type="ECO:0000256" key="6">
    <source>
        <dbReference type="ARBA" id="ARBA00022679"/>
    </source>
</evidence>
<protein>
    <recommendedName>
        <fullName evidence="3">histidine kinase</fullName>
        <ecNumber evidence="3">2.7.13.3</ecNumber>
    </recommendedName>
</protein>
<keyword evidence="12" id="KW-1133">Transmembrane helix</keyword>
<keyword evidence="6" id="KW-0808">Transferase</keyword>
<dbReference type="Gene3D" id="1.10.287.130">
    <property type="match status" value="1"/>
</dbReference>
<dbReference type="CDD" id="cd00082">
    <property type="entry name" value="HisKA"/>
    <property type="match status" value="1"/>
</dbReference>
<dbReference type="SUPFAM" id="SSF55785">
    <property type="entry name" value="PYP-like sensor domain (PAS domain)"/>
    <property type="match status" value="1"/>
</dbReference>
<dbReference type="GO" id="GO:0005524">
    <property type="term" value="F:ATP binding"/>
    <property type="evidence" value="ECO:0007669"/>
    <property type="project" value="UniProtKB-KW"/>
</dbReference>
<feature type="transmembrane region" description="Helical" evidence="12">
    <location>
        <begin position="185"/>
        <end position="204"/>
    </location>
</feature>
<dbReference type="Pfam" id="PF00512">
    <property type="entry name" value="HisKA"/>
    <property type="match status" value="1"/>
</dbReference>
<proteinExistence type="predicted"/>
<keyword evidence="11 12" id="KW-0472">Membrane</keyword>
<dbReference type="InterPro" id="IPR003661">
    <property type="entry name" value="HisK_dim/P_dom"/>
</dbReference>
<dbReference type="Proteomes" id="UP001597318">
    <property type="component" value="Unassembled WGS sequence"/>
</dbReference>
<evidence type="ECO:0000256" key="5">
    <source>
        <dbReference type="ARBA" id="ARBA00022553"/>
    </source>
</evidence>
<dbReference type="InterPro" id="IPR003660">
    <property type="entry name" value="HAMP_dom"/>
</dbReference>
<feature type="domain" description="HAMP" evidence="14">
    <location>
        <begin position="208"/>
        <end position="260"/>
    </location>
</feature>
<evidence type="ECO:0000256" key="8">
    <source>
        <dbReference type="ARBA" id="ARBA00022777"/>
    </source>
</evidence>
<dbReference type="InterPro" id="IPR005467">
    <property type="entry name" value="His_kinase_dom"/>
</dbReference>
<keyword evidence="10" id="KW-0902">Two-component regulatory system</keyword>
<keyword evidence="8" id="KW-0418">Kinase</keyword>
<dbReference type="SUPFAM" id="SSF158472">
    <property type="entry name" value="HAMP domain-like"/>
    <property type="match status" value="1"/>
</dbReference>
<keyword evidence="12" id="KW-0812">Transmembrane</keyword>
<dbReference type="SUPFAM" id="SSF47384">
    <property type="entry name" value="Homodimeric domain of signal transducing histidine kinase"/>
    <property type="match status" value="1"/>
</dbReference>
<dbReference type="PANTHER" id="PTHR43065:SF10">
    <property type="entry name" value="PEROXIDE STRESS-ACTIVATED HISTIDINE KINASE MAK3"/>
    <property type="match status" value="1"/>
</dbReference>
<dbReference type="NCBIfam" id="TIGR00229">
    <property type="entry name" value="sensory_box"/>
    <property type="match status" value="1"/>
</dbReference>
<dbReference type="InterPro" id="IPR036890">
    <property type="entry name" value="HATPase_C_sf"/>
</dbReference>
<comment type="caution">
    <text evidence="15">The sequence shown here is derived from an EMBL/GenBank/DDBJ whole genome shotgun (WGS) entry which is preliminary data.</text>
</comment>
<dbReference type="CDD" id="cd06225">
    <property type="entry name" value="HAMP"/>
    <property type="match status" value="1"/>
</dbReference>
<dbReference type="EMBL" id="JBHUIK010000008">
    <property type="protein sequence ID" value="MFD2216688.1"/>
    <property type="molecule type" value="Genomic_DNA"/>
</dbReference>
<dbReference type="RefSeq" id="WP_379053484.1">
    <property type="nucleotide sequence ID" value="NZ_JBHUIK010000008.1"/>
</dbReference>
<dbReference type="PANTHER" id="PTHR43065">
    <property type="entry name" value="SENSOR HISTIDINE KINASE"/>
    <property type="match status" value="1"/>
</dbReference>
<evidence type="ECO:0000313" key="15">
    <source>
        <dbReference type="EMBL" id="MFD2216688.1"/>
    </source>
</evidence>
<sequence>MLKKFLMNMSFRTKILSTLLILTFVLCGFSLILVQSIDEVNQVSNKIKQKNIPELYWLSKWDEELSVKGIVVNDFLEENKCCELAVKYQSFENIEESESGYSSPKIPSSLNNINKRMELLDFMIVNNVQGLLDYHDQNGAKEFIESNYLPQYNLLKEEIKKAKEDTYSKLDGHSNEFSTIIKSSLWLLIFVTIVAICLSIIAAYRISLNLTKPVESMINKVDRIANGQYGLTLNSSEQAEFEQLTNSINQMSIKLKDSFNTILNDKLYREQILNSLPVGIITINDTSTEISVNKTATKILGMDEQQLKQIFLTQGDMKNKSFWEILSSKTVYKHTKVPFITSEGTKLLLVSQAEMLNQQQKIIGRVKNFVDITETEELEKRMNQSEKLAAVGEIAAGAAHEIRNPLAVVHGFLSLMNQSFSEKVKDQYHMPLIMKEIERINSIIEEMLLLSKPGAPIRKNIYLQHIMEEFLPLIIQSSEDIEFIIDLHPIQLSVDPKQIKQVFHNLIRNSIEAMCGKGVIHIYSELTESSYRIYLKDSGSGIPLDLQKTIFEPFVSSKDNGTGLGLMIVKRIVENHQGMIFIQESSVDGTIFVLDLPLNK</sequence>
<dbReference type="PROSITE" id="PS50109">
    <property type="entry name" value="HIS_KIN"/>
    <property type="match status" value="1"/>
</dbReference>
<evidence type="ECO:0000259" key="13">
    <source>
        <dbReference type="PROSITE" id="PS50109"/>
    </source>
</evidence>
<dbReference type="SMART" id="SM00387">
    <property type="entry name" value="HATPase_c"/>
    <property type="match status" value="1"/>
</dbReference>
<evidence type="ECO:0000256" key="4">
    <source>
        <dbReference type="ARBA" id="ARBA00022475"/>
    </source>
</evidence>
<dbReference type="Pfam" id="PF02518">
    <property type="entry name" value="HATPase_c"/>
    <property type="match status" value="1"/>
</dbReference>
<comment type="subcellular location">
    <subcellularLocation>
        <location evidence="2">Cell membrane</location>
        <topology evidence="2">Multi-pass membrane protein</topology>
    </subcellularLocation>
</comment>
<dbReference type="InterPro" id="IPR004358">
    <property type="entry name" value="Sig_transdc_His_kin-like_C"/>
</dbReference>
<keyword evidence="5" id="KW-0597">Phosphoprotein</keyword>
<evidence type="ECO:0000256" key="7">
    <source>
        <dbReference type="ARBA" id="ARBA00022741"/>
    </source>
</evidence>
<evidence type="ECO:0000256" key="12">
    <source>
        <dbReference type="SAM" id="Phobius"/>
    </source>
</evidence>
<dbReference type="Gene3D" id="6.10.340.10">
    <property type="match status" value="1"/>
</dbReference>
<evidence type="ECO:0000256" key="11">
    <source>
        <dbReference type="ARBA" id="ARBA00023136"/>
    </source>
</evidence>
<dbReference type="PRINTS" id="PR00344">
    <property type="entry name" value="BCTRLSENSOR"/>
</dbReference>
<gene>
    <name evidence="15" type="ORF">ACFSKK_23715</name>
</gene>
<name>A0ABW5C2P9_9BACI</name>
<comment type="catalytic activity">
    <reaction evidence="1">
        <text>ATP + protein L-histidine = ADP + protein N-phospho-L-histidine.</text>
        <dbReference type="EC" id="2.7.13.3"/>
    </reaction>
</comment>
<dbReference type="Pfam" id="PF00672">
    <property type="entry name" value="HAMP"/>
    <property type="match status" value="1"/>
</dbReference>
<evidence type="ECO:0000256" key="2">
    <source>
        <dbReference type="ARBA" id="ARBA00004651"/>
    </source>
</evidence>
<dbReference type="InterPro" id="IPR003594">
    <property type="entry name" value="HATPase_dom"/>
</dbReference>
<dbReference type="Gene3D" id="3.30.450.20">
    <property type="entry name" value="PAS domain"/>
    <property type="match status" value="1"/>
</dbReference>
<dbReference type="PROSITE" id="PS50885">
    <property type="entry name" value="HAMP"/>
    <property type="match status" value="1"/>
</dbReference>
<reference evidence="16" key="1">
    <citation type="journal article" date="2019" name="Int. J. Syst. Evol. Microbiol.">
        <title>The Global Catalogue of Microorganisms (GCM) 10K type strain sequencing project: providing services to taxonomists for standard genome sequencing and annotation.</title>
        <authorList>
            <consortium name="The Broad Institute Genomics Platform"/>
            <consortium name="The Broad Institute Genome Sequencing Center for Infectious Disease"/>
            <person name="Wu L."/>
            <person name="Ma J."/>
        </authorList>
    </citation>
    <scope>NUCLEOTIDE SEQUENCE [LARGE SCALE GENOMIC DNA]</scope>
    <source>
        <strain evidence="16">CGMCC 1.15474</strain>
    </source>
</reference>
<keyword evidence="7" id="KW-0547">Nucleotide-binding</keyword>
<keyword evidence="9 15" id="KW-0067">ATP-binding</keyword>
<evidence type="ECO:0000256" key="9">
    <source>
        <dbReference type="ARBA" id="ARBA00022840"/>
    </source>
</evidence>
<dbReference type="Gene3D" id="3.30.565.10">
    <property type="entry name" value="Histidine kinase-like ATPase, C-terminal domain"/>
    <property type="match status" value="1"/>
</dbReference>
<dbReference type="SMART" id="SM00304">
    <property type="entry name" value="HAMP"/>
    <property type="match status" value="1"/>
</dbReference>
<feature type="domain" description="Histidine kinase" evidence="13">
    <location>
        <begin position="397"/>
        <end position="600"/>
    </location>
</feature>
<keyword evidence="16" id="KW-1185">Reference proteome</keyword>
<organism evidence="15 16">
    <name type="scientific">Metabacillus endolithicus</name>
    <dbReference type="NCBI Taxonomy" id="1535204"/>
    <lineage>
        <taxon>Bacteria</taxon>
        <taxon>Bacillati</taxon>
        <taxon>Bacillota</taxon>
        <taxon>Bacilli</taxon>
        <taxon>Bacillales</taxon>
        <taxon>Bacillaceae</taxon>
        <taxon>Metabacillus</taxon>
    </lineage>
</organism>
<dbReference type="EC" id="2.7.13.3" evidence="3"/>
<dbReference type="InterPro" id="IPR035965">
    <property type="entry name" value="PAS-like_dom_sf"/>
</dbReference>
<dbReference type="SMART" id="SM00388">
    <property type="entry name" value="HisKA"/>
    <property type="match status" value="1"/>
</dbReference>
<keyword evidence="4" id="KW-1003">Cell membrane</keyword>
<dbReference type="InterPro" id="IPR036097">
    <property type="entry name" value="HisK_dim/P_sf"/>
</dbReference>
<evidence type="ECO:0000256" key="10">
    <source>
        <dbReference type="ARBA" id="ARBA00023012"/>
    </source>
</evidence>
<evidence type="ECO:0000256" key="1">
    <source>
        <dbReference type="ARBA" id="ARBA00000085"/>
    </source>
</evidence>
<evidence type="ECO:0000259" key="14">
    <source>
        <dbReference type="PROSITE" id="PS50885"/>
    </source>
</evidence>
<evidence type="ECO:0000313" key="16">
    <source>
        <dbReference type="Proteomes" id="UP001597318"/>
    </source>
</evidence>
<dbReference type="SUPFAM" id="SSF55874">
    <property type="entry name" value="ATPase domain of HSP90 chaperone/DNA topoisomerase II/histidine kinase"/>
    <property type="match status" value="1"/>
</dbReference>
<accession>A0ABW5C2P9</accession>
<evidence type="ECO:0000256" key="3">
    <source>
        <dbReference type="ARBA" id="ARBA00012438"/>
    </source>
</evidence>